<feature type="non-terminal residue" evidence="5">
    <location>
        <position position="1"/>
    </location>
</feature>
<accession>A0ABY7EDP4</accession>
<evidence type="ECO:0000256" key="2">
    <source>
        <dbReference type="ARBA" id="ARBA00022490"/>
    </source>
</evidence>
<keyword evidence="3" id="KW-0489">Methyltransferase</keyword>
<proteinExistence type="predicted"/>
<evidence type="ECO:0000313" key="6">
    <source>
        <dbReference type="Proteomes" id="UP001164746"/>
    </source>
</evidence>
<evidence type="ECO:0000256" key="1">
    <source>
        <dbReference type="ARBA" id="ARBA00004496"/>
    </source>
</evidence>
<dbReference type="PANTHER" id="PTHR13200:SF0">
    <property type="entry name" value="EEF1A LYSINE METHYLTRANSFERASE 1"/>
    <property type="match status" value="1"/>
</dbReference>
<comment type="subcellular location">
    <subcellularLocation>
        <location evidence="1">Cytoplasm</location>
    </subcellularLocation>
</comment>
<gene>
    <name evidence="5" type="ORF">MAR_016814</name>
</gene>
<evidence type="ECO:0000313" key="5">
    <source>
        <dbReference type="EMBL" id="WAR06856.1"/>
    </source>
</evidence>
<name>A0ABY7EDP4_MYAAR</name>
<dbReference type="InterPro" id="IPR019369">
    <property type="entry name" value="Efm5/EEF1AKMT1"/>
</dbReference>
<dbReference type="PANTHER" id="PTHR13200">
    <property type="entry name" value="EEF1A LYSINE METHYLTRANSFERASE 1"/>
    <property type="match status" value="1"/>
</dbReference>
<dbReference type="InterPro" id="IPR002052">
    <property type="entry name" value="DNA_methylase_N6_adenine_CS"/>
</dbReference>
<keyword evidence="2" id="KW-0963">Cytoplasm</keyword>
<dbReference type="Pfam" id="PF10237">
    <property type="entry name" value="N6-adenineMlase"/>
    <property type="match status" value="1"/>
</dbReference>
<evidence type="ECO:0000256" key="4">
    <source>
        <dbReference type="ARBA" id="ARBA00022679"/>
    </source>
</evidence>
<dbReference type="EMBL" id="CP111017">
    <property type="protein sequence ID" value="WAR06856.1"/>
    <property type="molecule type" value="Genomic_DNA"/>
</dbReference>
<dbReference type="PROSITE" id="PS00092">
    <property type="entry name" value="N6_MTASE"/>
    <property type="match status" value="1"/>
</dbReference>
<reference evidence="5" key="1">
    <citation type="submission" date="2022-11" db="EMBL/GenBank/DDBJ databases">
        <title>Centuries of genome instability and evolution in soft-shell clam transmissible cancer (bioRxiv).</title>
        <authorList>
            <person name="Hart S.F.M."/>
            <person name="Yonemitsu M.A."/>
            <person name="Giersch R.M."/>
            <person name="Beal B.F."/>
            <person name="Arriagada G."/>
            <person name="Davis B.W."/>
            <person name="Ostrander E.A."/>
            <person name="Goff S.P."/>
            <person name="Metzger M.J."/>
        </authorList>
    </citation>
    <scope>NUCLEOTIDE SEQUENCE</scope>
    <source>
        <strain evidence="5">MELC-2E11</strain>
        <tissue evidence="5">Siphon/mantle</tissue>
    </source>
</reference>
<dbReference type="InterPro" id="IPR041370">
    <property type="entry name" value="Mlase_EEF1AKMT1/ZCCHC4"/>
</dbReference>
<evidence type="ECO:0000256" key="3">
    <source>
        <dbReference type="ARBA" id="ARBA00022603"/>
    </source>
</evidence>
<keyword evidence="6" id="KW-1185">Reference proteome</keyword>
<organism evidence="5 6">
    <name type="scientific">Mya arenaria</name>
    <name type="common">Soft-shell clam</name>
    <dbReference type="NCBI Taxonomy" id="6604"/>
    <lineage>
        <taxon>Eukaryota</taxon>
        <taxon>Metazoa</taxon>
        <taxon>Spiralia</taxon>
        <taxon>Lophotrochozoa</taxon>
        <taxon>Mollusca</taxon>
        <taxon>Bivalvia</taxon>
        <taxon>Autobranchia</taxon>
        <taxon>Heteroconchia</taxon>
        <taxon>Euheterodonta</taxon>
        <taxon>Imparidentia</taxon>
        <taxon>Neoheterodontei</taxon>
        <taxon>Myida</taxon>
        <taxon>Myoidea</taxon>
        <taxon>Myidae</taxon>
        <taxon>Mya</taxon>
    </lineage>
</organism>
<protein>
    <submittedName>
        <fullName evidence="5">EFMT1-like protein</fullName>
    </submittedName>
</protein>
<keyword evidence="4" id="KW-0808">Transferase</keyword>
<dbReference type="Proteomes" id="UP001164746">
    <property type="component" value="Chromosome 6"/>
</dbReference>
<sequence length="128" mass="14894">YKTIKSLCPEGCLVKCLEYDTRFSIYGDDFQFFDYKDPLNLPLEWKHSFDVVIVDPPFLSEECLCRMAVTAKFLTKDKIILCTGMVMEAMAEKLLGAKLCTFIPRHTNQLQNEFRCYTNYDAIHLNDT</sequence>